<feature type="region of interest" description="Disordered" evidence="1">
    <location>
        <begin position="182"/>
        <end position="273"/>
    </location>
</feature>
<dbReference type="AlphaFoldDB" id="A0A2J6PQ49"/>
<gene>
    <name evidence="2" type="ORF">NA56DRAFT_663396</name>
</gene>
<evidence type="ECO:0008006" key="4">
    <source>
        <dbReference type="Google" id="ProtNLM"/>
    </source>
</evidence>
<evidence type="ECO:0000256" key="1">
    <source>
        <dbReference type="SAM" id="MobiDB-lite"/>
    </source>
</evidence>
<dbReference type="OrthoDB" id="2118965at2759"/>
<evidence type="ECO:0000313" key="3">
    <source>
        <dbReference type="Proteomes" id="UP000235672"/>
    </source>
</evidence>
<dbReference type="EMBL" id="KZ613508">
    <property type="protein sequence ID" value="PMD16155.1"/>
    <property type="molecule type" value="Genomic_DNA"/>
</dbReference>
<sequence length="273" mass="29755">MEKAKAAVGNFLSKDGKHDTTVHETVNPAVQHEKVTPARHENVTTAVDREVHQDHHHTSVQPIQDREVLPEQHTHHMGGVEHRNIKHGDDSHVRERLEAERAQFKNSREVGATQHTQSAGAAVTGEHVHHHVHENIQPVVQKETIQPSVVHTTVPIHEVHQNEAKHHTASSLPAVSMDEFKRQGGHLSGREERTDAFGGEPRSVGGTIGGAGAKGTTSLTENDSTRNGHHHNDHLGTTGTNHTHSSTGSKPSLMDKLNPKKDADGDGKAGFMD</sequence>
<name>A0A2J6PQ49_9HELO</name>
<dbReference type="Proteomes" id="UP000235672">
    <property type="component" value="Unassembled WGS sequence"/>
</dbReference>
<feature type="compositionally biased region" description="Low complexity" evidence="1">
    <location>
        <begin position="235"/>
        <end position="249"/>
    </location>
</feature>
<reference evidence="2 3" key="1">
    <citation type="submission" date="2016-05" db="EMBL/GenBank/DDBJ databases">
        <title>A degradative enzymes factory behind the ericoid mycorrhizal symbiosis.</title>
        <authorList>
            <consortium name="DOE Joint Genome Institute"/>
            <person name="Martino E."/>
            <person name="Morin E."/>
            <person name="Grelet G."/>
            <person name="Kuo A."/>
            <person name="Kohler A."/>
            <person name="Daghino S."/>
            <person name="Barry K."/>
            <person name="Choi C."/>
            <person name="Cichocki N."/>
            <person name="Clum A."/>
            <person name="Copeland A."/>
            <person name="Hainaut M."/>
            <person name="Haridas S."/>
            <person name="Labutti K."/>
            <person name="Lindquist E."/>
            <person name="Lipzen A."/>
            <person name="Khouja H.-R."/>
            <person name="Murat C."/>
            <person name="Ohm R."/>
            <person name="Olson A."/>
            <person name="Spatafora J."/>
            <person name="Veneault-Fourrey C."/>
            <person name="Henrissat B."/>
            <person name="Grigoriev I."/>
            <person name="Martin F."/>
            <person name="Perotto S."/>
        </authorList>
    </citation>
    <scope>NUCLEOTIDE SEQUENCE [LARGE SCALE GENOMIC DNA]</scope>
    <source>
        <strain evidence="2 3">UAMH 7357</strain>
    </source>
</reference>
<feature type="compositionally biased region" description="Basic and acidic residues" evidence="1">
    <location>
        <begin position="257"/>
        <end position="267"/>
    </location>
</feature>
<feature type="compositionally biased region" description="Basic and acidic residues" evidence="1">
    <location>
        <begin position="182"/>
        <end position="195"/>
    </location>
</feature>
<dbReference type="STRING" id="1745343.A0A2J6PQ49"/>
<evidence type="ECO:0000313" key="2">
    <source>
        <dbReference type="EMBL" id="PMD16155.1"/>
    </source>
</evidence>
<proteinExistence type="predicted"/>
<accession>A0A2J6PQ49</accession>
<keyword evidence="3" id="KW-1185">Reference proteome</keyword>
<protein>
    <recommendedName>
        <fullName evidence="4">Allergen</fullName>
    </recommendedName>
</protein>
<dbReference type="PANTHER" id="PTHR38703">
    <property type="entry name" value="CHROMOSOME 8, WHOLE GENOME SHOTGUN SEQUENCE"/>
    <property type="match status" value="1"/>
</dbReference>
<dbReference type="PANTHER" id="PTHR38703:SF1">
    <property type="entry name" value="ALLERGEN"/>
    <property type="match status" value="1"/>
</dbReference>
<organism evidence="2 3">
    <name type="scientific">Hyaloscypha hepaticicola</name>
    <dbReference type="NCBI Taxonomy" id="2082293"/>
    <lineage>
        <taxon>Eukaryota</taxon>
        <taxon>Fungi</taxon>
        <taxon>Dikarya</taxon>
        <taxon>Ascomycota</taxon>
        <taxon>Pezizomycotina</taxon>
        <taxon>Leotiomycetes</taxon>
        <taxon>Helotiales</taxon>
        <taxon>Hyaloscyphaceae</taxon>
        <taxon>Hyaloscypha</taxon>
    </lineage>
</organism>